<organism evidence="3 4">
    <name type="scientific">Rhizobium azibense</name>
    <dbReference type="NCBI Taxonomy" id="1136135"/>
    <lineage>
        <taxon>Bacteria</taxon>
        <taxon>Pseudomonadati</taxon>
        <taxon>Pseudomonadota</taxon>
        <taxon>Alphaproteobacteria</taxon>
        <taxon>Hyphomicrobiales</taxon>
        <taxon>Rhizobiaceae</taxon>
        <taxon>Rhizobium/Agrobacterium group</taxon>
        <taxon>Rhizobium</taxon>
    </lineage>
</organism>
<feature type="region of interest" description="Disordered" evidence="1">
    <location>
        <begin position="115"/>
        <end position="135"/>
    </location>
</feature>
<dbReference type="EMBL" id="SMBJ01000002">
    <property type="protein sequence ID" value="TCU29462.1"/>
    <property type="molecule type" value="Genomic_DNA"/>
</dbReference>
<evidence type="ECO:0000256" key="1">
    <source>
        <dbReference type="SAM" id="MobiDB-lite"/>
    </source>
</evidence>
<evidence type="ECO:0000313" key="3">
    <source>
        <dbReference type="EMBL" id="TCU38104.1"/>
    </source>
</evidence>
<dbReference type="EMBL" id="SMBK01000005">
    <property type="protein sequence ID" value="TCU38104.1"/>
    <property type="molecule type" value="Genomic_DNA"/>
</dbReference>
<keyword evidence="5" id="KW-1185">Reference proteome</keyword>
<proteinExistence type="predicted"/>
<reference evidence="4 5" key="1">
    <citation type="submission" date="2019-03" db="EMBL/GenBank/DDBJ databases">
        <title>Genomic Encyclopedia of Type Strains, Phase IV (KMG-V): Genome sequencing to study the core and pangenomes of soil and plant-associated prokaryotes.</title>
        <authorList>
            <person name="Whitman W."/>
        </authorList>
    </citation>
    <scope>NUCLEOTIDE SEQUENCE [LARGE SCALE GENOMIC DNA]</scope>
    <source>
        <strain evidence="2 5">Gr42</strain>
        <strain evidence="3 4">IE4868</strain>
    </source>
</reference>
<dbReference type="Proteomes" id="UP000295507">
    <property type="component" value="Unassembled WGS sequence"/>
</dbReference>
<dbReference type="Proteomes" id="UP000295547">
    <property type="component" value="Unassembled WGS sequence"/>
</dbReference>
<sequence>MEMSDAPSGMLRLHSRDPRAKPISAELSAVVAKVAKYPHPEGEVAASFIASSMDGAPCDRCLGAIAINRAGRGRSPFDRNVVYERRYTAPLLPRTLVTHATCPVTVRRGLIEKTVAGRQSPQGHDHVPSLAISHK</sequence>
<name>A0A4R3RST0_9HYPH</name>
<comment type="caution">
    <text evidence="3">The sequence shown here is derived from an EMBL/GenBank/DDBJ whole genome shotgun (WGS) entry which is preliminary data.</text>
</comment>
<protein>
    <submittedName>
        <fullName evidence="3">Uncharacterized protein</fullName>
    </submittedName>
</protein>
<accession>A0A4R3RST0</accession>
<evidence type="ECO:0000313" key="5">
    <source>
        <dbReference type="Proteomes" id="UP000295547"/>
    </source>
</evidence>
<gene>
    <name evidence="3" type="ORF">EV129_105423</name>
    <name evidence="2" type="ORF">EV130_102645</name>
</gene>
<dbReference type="AlphaFoldDB" id="A0A4R3RST0"/>
<evidence type="ECO:0000313" key="4">
    <source>
        <dbReference type="Proteomes" id="UP000295507"/>
    </source>
</evidence>
<evidence type="ECO:0000313" key="2">
    <source>
        <dbReference type="EMBL" id="TCU29462.1"/>
    </source>
</evidence>